<keyword evidence="3" id="KW-1185">Reference proteome</keyword>
<feature type="compositionally biased region" description="Low complexity" evidence="1">
    <location>
        <begin position="442"/>
        <end position="455"/>
    </location>
</feature>
<reference evidence="2" key="1">
    <citation type="submission" date="2012-02" db="EMBL/GenBank/DDBJ databases">
        <title>Whole genome shotgun sequence of Gordonia otitidis NBRC 100426.</title>
        <authorList>
            <person name="Yoshida I."/>
            <person name="Hosoyama A."/>
            <person name="Tsuchikane K."/>
            <person name="Katsumata H."/>
            <person name="Yamazaki S."/>
            <person name="Fujita N."/>
        </authorList>
    </citation>
    <scope>NUCLEOTIDE SEQUENCE [LARGE SCALE GENOMIC DNA]</scope>
    <source>
        <strain evidence="2">NBRC 100426</strain>
    </source>
</reference>
<evidence type="ECO:0000313" key="2">
    <source>
        <dbReference type="EMBL" id="GAB33610.1"/>
    </source>
</evidence>
<comment type="caution">
    <text evidence="2">The sequence shown here is derived from an EMBL/GenBank/DDBJ whole genome shotgun (WGS) entry which is preliminary data.</text>
</comment>
<dbReference type="STRING" id="1108044.GOOTI_075_00070"/>
<dbReference type="AlphaFoldDB" id="H5TJF2"/>
<feature type="compositionally biased region" description="Low complexity" evidence="1">
    <location>
        <begin position="462"/>
        <end position="491"/>
    </location>
</feature>
<organism evidence="2 3">
    <name type="scientific">Gordonia otitidis (strain DSM 44809 / CCUG 52243 / JCM 12355 / NBRC 100426 / IFM 10032)</name>
    <dbReference type="NCBI Taxonomy" id="1108044"/>
    <lineage>
        <taxon>Bacteria</taxon>
        <taxon>Bacillati</taxon>
        <taxon>Actinomycetota</taxon>
        <taxon>Actinomycetes</taxon>
        <taxon>Mycobacteriales</taxon>
        <taxon>Gordoniaceae</taxon>
        <taxon>Gordonia</taxon>
    </lineage>
</organism>
<accession>H5TJF2</accession>
<dbReference type="Proteomes" id="UP000005038">
    <property type="component" value="Unassembled WGS sequence"/>
</dbReference>
<evidence type="ECO:0000256" key="1">
    <source>
        <dbReference type="SAM" id="MobiDB-lite"/>
    </source>
</evidence>
<dbReference type="EMBL" id="BAFB01000075">
    <property type="protein sequence ID" value="GAB33610.1"/>
    <property type="molecule type" value="Genomic_DNA"/>
</dbReference>
<name>H5TJF2_GORO1</name>
<protein>
    <submittedName>
        <fullName evidence="2">Uncharacterized protein</fullName>
    </submittedName>
</protein>
<gene>
    <name evidence="2" type="ORF">GOOTI_075_00070</name>
</gene>
<feature type="compositionally biased region" description="Low complexity" evidence="1">
    <location>
        <begin position="501"/>
        <end position="568"/>
    </location>
</feature>
<sequence length="568" mass="56530">MWRRPPNRRRPHRDVDVSTARHRFQGVTMTNAAVRPRASMMALAGVSVASAAVIGAVPSMSQAATYATASPAATALNTATTTAAATLAGAAPAAATNPLAIYQTVLAKAQTAIDKLQKTAPKDEYPILTQLLANQSALVDGVVDGAVAGEWTHGAAPDFSSLQTQIQAVLDGFDVAGTVIKDNVTKALGEQLPKLLDAVSTSLATGDIEGAMNNLMMAVITPVYALIKPGVNGGATASLLQILNIPLNAGLLAAGVIPNADIAGAVSQPLKNASKVLDVVLKDDFNYIGMGLISPVAGGLGGFGRGVQNVVNALGDNDLDAALNALIQAPAITLDGFLHGGYGPSVAGLVGFGDSLRVVSGGLLGGPMQLFGKDADGNRAAILPGTGWVLQRIQQDILKAITPVPPKTVSADMGALVKAQTADNTVLPTVTVADAPGTPGNAADESAATSRSADATSDHTDSTSQSSSADKSNSPASTATAPTTSTSESGTNSAIGGDVKSPAVESPSGGSSSDASPSTSNDTSSSSTPPSSTSSSSTSNDTSVSGTQSSSTSVGTASSSTSGSATRS</sequence>
<proteinExistence type="predicted"/>
<feature type="region of interest" description="Disordered" evidence="1">
    <location>
        <begin position="428"/>
        <end position="568"/>
    </location>
</feature>
<evidence type="ECO:0000313" key="3">
    <source>
        <dbReference type="Proteomes" id="UP000005038"/>
    </source>
</evidence>